<dbReference type="Proteomes" id="UP000770661">
    <property type="component" value="Unassembled WGS sequence"/>
</dbReference>
<proteinExistence type="predicted"/>
<dbReference type="OrthoDB" id="6616165at2759"/>
<organism evidence="2 3">
    <name type="scientific">Chionoecetes opilio</name>
    <name type="common">Atlantic snow crab</name>
    <name type="synonym">Cancer opilio</name>
    <dbReference type="NCBI Taxonomy" id="41210"/>
    <lineage>
        <taxon>Eukaryota</taxon>
        <taxon>Metazoa</taxon>
        <taxon>Ecdysozoa</taxon>
        <taxon>Arthropoda</taxon>
        <taxon>Crustacea</taxon>
        <taxon>Multicrustacea</taxon>
        <taxon>Malacostraca</taxon>
        <taxon>Eumalacostraca</taxon>
        <taxon>Eucarida</taxon>
        <taxon>Decapoda</taxon>
        <taxon>Pleocyemata</taxon>
        <taxon>Brachyura</taxon>
        <taxon>Eubrachyura</taxon>
        <taxon>Majoidea</taxon>
        <taxon>Majidae</taxon>
        <taxon>Chionoecetes</taxon>
    </lineage>
</organism>
<name>A0A8J4YLQ9_CHIOP</name>
<evidence type="ECO:0000313" key="3">
    <source>
        <dbReference type="Proteomes" id="UP000770661"/>
    </source>
</evidence>
<dbReference type="AlphaFoldDB" id="A0A8J4YLQ9"/>
<reference evidence="2" key="1">
    <citation type="submission" date="2020-07" db="EMBL/GenBank/DDBJ databases">
        <title>The High-quality genome of the commercially important snow crab, Chionoecetes opilio.</title>
        <authorList>
            <person name="Jeong J.-H."/>
            <person name="Ryu S."/>
        </authorList>
    </citation>
    <scope>NUCLEOTIDE SEQUENCE</scope>
    <source>
        <strain evidence="2">MADBK_172401_WGS</strain>
        <tissue evidence="2">Digestive gland</tissue>
    </source>
</reference>
<accession>A0A8J4YLQ9</accession>
<feature type="region of interest" description="Disordered" evidence="1">
    <location>
        <begin position="446"/>
        <end position="470"/>
    </location>
</feature>
<feature type="compositionally biased region" description="Polar residues" evidence="1">
    <location>
        <begin position="271"/>
        <end position="281"/>
    </location>
</feature>
<protein>
    <submittedName>
        <fullName evidence="2">Uncharacterized protein</fullName>
    </submittedName>
</protein>
<keyword evidence="3" id="KW-1185">Reference proteome</keyword>
<sequence>MASDKELLRENFNTEDCINEIEKWPAIWELTNDDCSNKNAKRNAYESAVAPPTLATNTDIWLGNQATLRSERKRNTSGNAVPILTGARAVRQPARSHHNHPNNHPGERAENLAGRKGPLGASALSYLPLGGRGKKPRPPGGGKEQLHKNKTIPLVSHPNQAETSMGRPGVHHPSPSGRRESQGQHGGSPRRSGTGNEPQSTRPYSTVPLPYPLQGMGGEEGQRRSNTPDVMGARGVTRIRRLDDARSRPAIPLVVRGRPVTGSRTGRRSHPQGSEASSAKNRAQGVCGVPSRPSRNDDRWRRWSCRSFLPSTLGEGGEGDSGAVPREGRPLGETGQPPQLRSPKPRSQGHQNKAFLKEVGSSSVRPKLVALQEPENLLQGPEGPGRRGGGFRWNKPLFKGDLPRLWARNERKSRRDRSETSRRPLSLRNDEGLPVRLICLVEDGRRAANMSSATASEPARRRRYGETPGV</sequence>
<feature type="compositionally biased region" description="Polar residues" evidence="1">
    <location>
        <begin position="191"/>
        <end position="204"/>
    </location>
</feature>
<dbReference type="EMBL" id="JACEEZ010000005">
    <property type="protein sequence ID" value="KAG0730602.1"/>
    <property type="molecule type" value="Genomic_DNA"/>
</dbReference>
<feature type="compositionally biased region" description="Gly residues" evidence="1">
    <location>
        <begin position="382"/>
        <end position="391"/>
    </location>
</feature>
<feature type="region of interest" description="Disordered" evidence="1">
    <location>
        <begin position="90"/>
        <end position="428"/>
    </location>
</feature>
<feature type="compositionally biased region" description="Basic and acidic residues" evidence="1">
    <location>
        <begin position="416"/>
        <end position="428"/>
    </location>
</feature>
<evidence type="ECO:0000256" key="1">
    <source>
        <dbReference type="SAM" id="MobiDB-lite"/>
    </source>
</evidence>
<evidence type="ECO:0000313" key="2">
    <source>
        <dbReference type="EMBL" id="KAG0730602.1"/>
    </source>
</evidence>
<comment type="caution">
    <text evidence="2">The sequence shown here is derived from an EMBL/GenBank/DDBJ whole genome shotgun (WGS) entry which is preliminary data.</text>
</comment>
<gene>
    <name evidence="2" type="ORF">GWK47_003243</name>
</gene>